<evidence type="ECO:0000259" key="6">
    <source>
        <dbReference type="PROSITE" id="PS50106"/>
    </source>
</evidence>
<evidence type="ECO:0000256" key="3">
    <source>
        <dbReference type="ARBA" id="ARBA00022490"/>
    </source>
</evidence>
<dbReference type="SUPFAM" id="SSF50156">
    <property type="entry name" value="PDZ domain-like"/>
    <property type="match status" value="1"/>
</dbReference>
<dbReference type="InterPro" id="IPR037880">
    <property type="entry name" value="RGS12_RGS"/>
</dbReference>
<dbReference type="SUPFAM" id="SSF48097">
    <property type="entry name" value="Regulator of G-protein signaling, RGS"/>
    <property type="match status" value="1"/>
</dbReference>
<dbReference type="SMART" id="SM00390">
    <property type="entry name" value="GoLoco"/>
    <property type="match status" value="1"/>
</dbReference>
<comment type="subcellular location">
    <subcellularLocation>
        <location evidence="1">Cytoplasm</location>
    </subcellularLocation>
</comment>
<dbReference type="PROSITE" id="PS50898">
    <property type="entry name" value="RBD"/>
    <property type="match status" value="2"/>
</dbReference>
<dbReference type="InterPro" id="IPR011993">
    <property type="entry name" value="PH-like_dom_sf"/>
</dbReference>
<dbReference type="FunFam" id="1.10.167.10:FF:000001">
    <property type="entry name" value="Putative regulator of g-protein signaling 12"/>
    <property type="match status" value="1"/>
</dbReference>
<dbReference type="PROSITE" id="PS50877">
    <property type="entry name" value="GOLOCO"/>
    <property type="match status" value="1"/>
</dbReference>
<dbReference type="InterPro" id="IPR003109">
    <property type="entry name" value="GoLoco_motif"/>
</dbReference>
<feature type="domain" description="RBD" evidence="8">
    <location>
        <begin position="1098"/>
        <end position="1168"/>
    </location>
</feature>
<dbReference type="Gene3D" id="1.10.196.10">
    <property type="match status" value="1"/>
</dbReference>
<dbReference type="Pfam" id="PF16612">
    <property type="entry name" value="RGS12_usC"/>
    <property type="match status" value="1"/>
</dbReference>
<feature type="compositionally biased region" description="Pro residues" evidence="5">
    <location>
        <begin position="1469"/>
        <end position="1484"/>
    </location>
</feature>
<dbReference type="InterPro" id="IPR029071">
    <property type="entry name" value="Ubiquitin-like_domsf"/>
</dbReference>
<feature type="region of interest" description="Disordered" evidence="5">
    <location>
        <begin position="1"/>
        <end position="20"/>
    </location>
</feature>
<feature type="domain" description="RBD" evidence="8">
    <location>
        <begin position="1026"/>
        <end position="1096"/>
    </location>
</feature>
<keyword evidence="4" id="KW-0677">Repeat</keyword>
<dbReference type="InterPro" id="IPR036305">
    <property type="entry name" value="RGS_sf"/>
</dbReference>
<evidence type="ECO:0000256" key="4">
    <source>
        <dbReference type="ARBA" id="ARBA00022737"/>
    </source>
</evidence>
<dbReference type="PROSITE" id="PS50106">
    <property type="entry name" value="PDZ"/>
    <property type="match status" value="1"/>
</dbReference>
<feature type="domain" description="PDZ" evidence="6">
    <location>
        <begin position="23"/>
        <end position="100"/>
    </location>
</feature>
<dbReference type="Pfam" id="PF02196">
    <property type="entry name" value="RBD"/>
    <property type="match status" value="1"/>
</dbReference>
<feature type="region of interest" description="Disordered" evidence="5">
    <location>
        <begin position="101"/>
        <end position="130"/>
    </location>
</feature>
<dbReference type="Pfam" id="PF00615">
    <property type="entry name" value="RGS"/>
    <property type="match status" value="1"/>
</dbReference>
<dbReference type="SMART" id="SM00228">
    <property type="entry name" value="PDZ"/>
    <property type="match status" value="1"/>
</dbReference>
<evidence type="ECO:0000256" key="2">
    <source>
        <dbReference type="ARBA" id="ARBA00022468"/>
    </source>
</evidence>
<feature type="compositionally biased region" description="Basic residues" evidence="5">
    <location>
        <begin position="1284"/>
        <end position="1293"/>
    </location>
</feature>
<sequence length="1573" mass="169058">MFRQQDMGKRRGASSQPVTQVRGVEVARGRTGYGFTLSGQSPCVLNCVLKGSPADYMGLRAGDQILSVNDINVSKASHEDVVKLIGRCTGVLHLVVAETHQRHHHHHHNHSHAHHPHYHHQHVDSCSSDEELAYQDPRGAWTTRPKVDSKTLGINRAERVVAEMQSGGIFSMIFEGACSSHSSSSSERAAAVSSSAAKPKGKPRHPLSESDAFPYPSTRRHRSQPDLLSEDELAKVLQADDSVFLDVFEVEPPAPAILPDSPAGGGDGDGILNVGMVVGYLGSIELASAGGSLESDSLQAIRGCMRRLRAEQKVHSLVLLQVMLDCVRLRSERGHVLATYPAEKLAFSAVCPDDRRFFGLVHQSVARRFGFDCTPDPDTGGCLEFPPTSQPLLQFVSVLYRDMGESIEGVRARAFLDNGAVGAAAAANAAAAAAAAAGDMDAQQNNSTSSNSDSGIGNFLPEEKSNRVLLVDLGGNAPGRHAPSGPWEFPQPARGPPPPPPPAAHRNGYRHEPLSDLADAPPLSTRHLSVSSRMELQGHPSRSHYSKKAAAGAAGAAAAGAAGTAGGGGGGGGGSGGGSGASGSQRWLPVHVLRDWRQQHGHSSDQESYAESTDGWSSANCSTLPPPMNKIPADRYRAPGEIVAAATTQPHRLTTQKDEWAKKLFGTDKGLREHQNGARGKDGAEKKGGRFRGLSLGFPPLPQRSGGRRSFGRSKRLSLARSLDDLESAAVSDGELNSVDLKGCGSDNSLNSNASLPSVQCHRRHTERRVASWAVCFERLLQDPVGVRYFSEFLKKEFSEENILFWQACEFFSHVPETDKKQLSQRAREIYNSFLSSKATTPVNIDSQAQLADDILNAPRPDMFKEQQLQIFNLMKFDSYTRFLKSFLYQECMLAEVEGRPLPDPNQIPSSPTSKHSTSSDRSNLSTPKKDDKKNKSGRSLNDDSKDEQCDKKKGIFFSWSRNRSFGKGPKKRDLCDYSFTGSNGRRESQGSLSSGTSLELGTSGSGKNEGDTSRNSMSLMERAVRHCSINLPDGSCCSVPIRPGVSIRELLQGLCEKLSINLAAVDLFLVGGEKPLVLDQDCMTLCSRDLRLEKRTLFRLDLVPINRSVGLKAKPTKPVTEVLRPVVAKYGLHLGDLVARISGEKEALDLGLPISNLDGLRVVLDVADNATGKVVTDKQKLTTSKSHGPPLSARSQSATGDEKASGKASSVKTQLQVEKRRQKKINIDEAEEFFELISKAQGKRADDQRGLLDKSDLMLPDFLRLNDQNDDDYDGGYSDGHRGRNLHHGNHLRKPLLCSTPAADRVRGHENGSALSASHQTQSLDSGVTGGGGGGRGPGRRALMPPSGPRQRLPRAPGPGPSAFSPVGPSSSADWPGSEQGGVGRALEDEESMADLTLVGEGDISSPNSSLLPPHAAMADDPPRHGNGPSASASATAGQGRAGSGKDRRLQEERSRGYKPSQHKRVPSVPPPPAGAAPPPPPRARSRERPRKISSSAGRALDVDRVHSEPRGRRPRDAGLGPGMDRVVGDLQSRRGRMRTGVYQTSNLPSLLPVRAQQDSQADKGKPKATFV</sequence>
<name>A0AAV6HIN6_9TELE</name>
<dbReference type="PANTHER" id="PTHR45945:SF1">
    <property type="entry name" value="REGULATOR OF G-PROTEIN SIGNALING 12"/>
    <property type="match status" value="1"/>
</dbReference>
<feature type="compositionally biased region" description="Polar residues" evidence="5">
    <location>
        <begin position="1208"/>
        <end position="1217"/>
    </location>
</feature>
<feature type="region of interest" description="Disordered" evidence="5">
    <location>
        <begin position="1267"/>
        <end position="1293"/>
    </location>
</feature>
<dbReference type="SUPFAM" id="SSF54236">
    <property type="entry name" value="Ubiquitin-like"/>
    <property type="match status" value="2"/>
</dbReference>
<dbReference type="Gene3D" id="1.10.167.10">
    <property type="entry name" value="Regulator of G-protein Signalling 4, domain 2"/>
    <property type="match status" value="1"/>
</dbReference>
<feature type="compositionally biased region" description="Basic residues" evidence="5">
    <location>
        <begin position="101"/>
        <end position="120"/>
    </location>
</feature>
<comment type="caution">
    <text evidence="9">The sequence shown here is derived from an EMBL/GenBank/DDBJ whole genome shotgun (WGS) entry which is preliminary data.</text>
</comment>
<feature type="region of interest" description="Disordered" evidence="5">
    <location>
        <begin position="560"/>
        <end position="585"/>
    </location>
</feature>
<evidence type="ECO:0000256" key="1">
    <source>
        <dbReference type="ARBA" id="ARBA00004496"/>
    </source>
</evidence>
<dbReference type="Pfam" id="PF16613">
    <property type="entry name" value="RGS12_us1"/>
    <property type="match status" value="1"/>
</dbReference>
<feature type="region of interest" description="Disordered" evidence="5">
    <location>
        <begin position="598"/>
        <end position="626"/>
    </location>
</feature>
<dbReference type="GO" id="GO:0005886">
    <property type="term" value="C:plasma membrane"/>
    <property type="evidence" value="ECO:0007669"/>
    <property type="project" value="TreeGrafter"/>
</dbReference>
<feature type="compositionally biased region" description="Low complexity" evidence="5">
    <location>
        <begin position="990"/>
        <end position="1007"/>
    </location>
</feature>
<dbReference type="GO" id="GO:0007165">
    <property type="term" value="P:signal transduction"/>
    <property type="evidence" value="ECO:0007669"/>
    <property type="project" value="InterPro"/>
</dbReference>
<evidence type="ECO:0000259" key="7">
    <source>
        <dbReference type="PROSITE" id="PS50132"/>
    </source>
</evidence>
<feature type="compositionally biased region" description="Polar residues" evidence="5">
    <location>
        <begin position="606"/>
        <end position="623"/>
    </location>
</feature>
<dbReference type="GO" id="GO:0005737">
    <property type="term" value="C:cytoplasm"/>
    <property type="evidence" value="ECO:0007669"/>
    <property type="project" value="UniProtKB-SubCell"/>
</dbReference>
<dbReference type="InterPro" id="IPR044926">
    <property type="entry name" value="RGS_subdomain_2"/>
</dbReference>
<dbReference type="SMART" id="SM00315">
    <property type="entry name" value="RGS"/>
    <property type="match status" value="1"/>
</dbReference>
<dbReference type="InterPro" id="IPR001478">
    <property type="entry name" value="PDZ"/>
</dbReference>
<dbReference type="PROSITE" id="PS50132">
    <property type="entry name" value="RGS"/>
    <property type="match status" value="1"/>
</dbReference>
<keyword evidence="2" id="KW-0343">GTPase activation</keyword>
<feature type="region of interest" description="Disordered" evidence="5">
    <location>
        <begin position="900"/>
        <end position="949"/>
    </location>
</feature>
<keyword evidence="10" id="KW-1185">Reference proteome</keyword>
<dbReference type="InterPro" id="IPR016137">
    <property type="entry name" value="RGS"/>
</dbReference>
<dbReference type="CDD" id="cd08742">
    <property type="entry name" value="RGS_RGS12"/>
    <property type="match status" value="1"/>
</dbReference>
<dbReference type="CDD" id="cd06710">
    <property type="entry name" value="PDZ_RGS12-like"/>
    <property type="match status" value="1"/>
</dbReference>
<gene>
    <name evidence="9" type="ORF">AALO_G00012910</name>
</gene>
<feature type="compositionally biased region" description="Pro residues" evidence="5">
    <location>
        <begin position="493"/>
        <end position="503"/>
    </location>
</feature>
<reference evidence="9 10" key="1">
    <citation type="submission" date="2020-10" db="EMBL/GenBank/DDBJ databases">
        <title>Chromosome-scale genome assembly of the Allis shad, Alosa alosa.</title>
        <authorList>
            <person name="Margot Z."/>
            <person name="Christophe K."/>
            <person name="Cabau C."/>
            <person name="Louis A."/>
            <person name="Berthelot C."/>
            <person name="Parey E."/>
            <person name="Roest Crollius H."/>
            <person name="Montfort J."/>
            <person name="Robinson-Rechavi M."/>
            <person name="Bucao C."/>
            <person name="Bouchez O."/>
            <person name="Gislard M."/>
            <person name="Lluch J."/>
            <person name="Milhes M."/>
            <person name="Lampietro C."/>
            <person name="Lopez Roques C."/>
            <person name="Donnadieu C."/>
            <person name="Braasch I."/>
            <person name="Desvignes T."/>
            <person name="Postlethwait J."/>
            <person name="Bobe J."/>
            <person name="Guiguen Y."/>
        </authorList>
    </citation>
    <scope>NUCLEOTIDE SEQUENCE [LARGE SCALE GENOMIC DNA]</scope>
    <source>
        <strain evidence="9">M-15738</strain>
        <tissue evidence="9">Blood</tissue>
    </source>
</reference>
<feature type="compositionally biased region" description="Gly residues" evidence="5">
    <location>
        <begin position="1329"/>
        <end position="1338"/>
    </location>
</feature>
<feature type="compositionally biased region" description="Low complexity" evidence="5">
    <location>
        <begin position="909"/>
        <end position="923"/>
    </location>
</feature>
<accession>A0AAV6HIN6</accession>
<dbReference type="InterPro" id="IPR024066">
    <property type="entry name" value="RGS_subdom1/3"/>
</dbReference>
<dbReference type="CDD" id="cd13162">
    <property type="entry name" value="PTB_RGS12"/>
    <property type="match status" value="1"/>
</dbReference>
<evidence type="ECO:0000313" key="9">
    <source>
        <dbReference type="EMBL" id="KAG5286269.1"/>
    </source>
</evidence>
<dbReference type="Gene3D" id="3.10.20.90">
    <property type="entry name" value="Phosphatidylinositol 3-kinase Catalytic Subunit, Chain A, domain 1"/>
    <property type="match status" value="2"/>
</dbReference>
<feature type="compositionally biased region" description="Polar residues" evidence="5">
    <location>
        <begin position="1314"/>
        <end position="1327"/>
    </location>
</feature>
<evidence type="ECO:0000313" key="10">
    <source>
        <dbReference type="Proteomes" id="UP000823561"/>
    </source>
</evidence>
<dbReference type="SMART" id="SM00455">
    <property type="entry name" value="RBD"/>
    <property type="match status" value="2"/>
</dbReference>
<dbReference type="Pfam" id="PF00595">
    <property type="entry name" value="PDZ"/>
    <property type="match status" value="1"/>
</dbReference>
<feature type="compositionally biased region" description="Basic and acidic residues" evidence="5">
    <location>
        <begin position="928"/>
        <end position="949"/>
    </location>
</feature>
<dbReference type="EMBL" id="JADWDJ010000001">
    <property type="protein sequence ID" value="KAG5286269.1"/>
    <property type="molecule type" value="Genomic_DNA"/>
</dbReference>
<dbReference type="CDD" id="cd17136">
    <property type="entry name" value="RBD1_RGS12"/>
    <property type="match status" value="1"/>
</dbReference>
<feature type="compositionally biased region" description="Gly residues" evidence="5">
    <location>
        <begin position="563"/>
        <end position="581"/>
    </location>
</feature>
<dbReference type="PANTHER" id="PTHR45945">
    <property type="entry name" value="REGULATOR OF G-PROTEIN SIGNALING LOCO"/>
    <property type="match status" value="1"/>
</dbReference>
<feature type="compositionally biased region" description="Basic and acidic residues" evidence="5">
    <location>
        <begin position="1502"/>
        <end position="1518"/>
    </location>
</feature>
<dbReference type="Proteomes" id="UP000823561">
    <property type="component" value="Chromosome 1"/>
</dbReference>
<dbReference type="Pfam" id="PF02188">
    <property type="entry name" value="GoLoco"/>
    <property type="match status" value="1"/>
</dbReference>
<dbReference type="Gene3D" id="2.30.29.30">
    <property type="entry name" value="Pleckstrin-homology domain (PH domain)/Phosphotyrosine-binding domain (PTB)"/>
    <property type="match status" value="1"/>
</dbReference>
<dbReference type="SUPFAM" id="SSF50729">
    <property type="entry name" value="PH domain-like"/>
    <property type="match status" value="1"/>
</dbReference>
<feature type="compositionally biased region" description="Basic and acidic residues" evidence="5">
    <location>
        <begin position="1445"/>
        <end position="1457"/>
    </location>
</feature>
<feature type="domain" description="RGS" evidence="7">
    <location>
        <begin position="776"/>
        <end position="893"/>
    </location>
</feature>
<feature type="region of interest" description="Disordered" evidence="5">
    <location>
        <begin position="668"/>
        <end position="713"/>
    </location>
</feature>
<dbReference type="SMART" id="SM00462">
    <property type="entry name" value="PTB"/>
    <property type="match status" value="1"/>
</dbReference>
<dbReference type="InterPro" id="IPR006020">
    <property type="entry name" value="PTB/PI_dom"/>
</dbReference>
<keyword evidence="3" id="KW-0963">Cytoplasm</keyword>
<feature type="region of interest" description="Disordered" evidence="5">
    <location>
        <begin position="189"/>
        <end position="226"/>
    </location>
</feature>
<dbReference type="GO" id="GO:0005096">
    <property type="term" value="F:GTPase activator activity"/>
    <property type="evidence" value="ECO:0007669"/>
    <property type="project" value="UniProtKB-KW"/>
</dbReference>
<evidence type="ECO:0000256" key="5">
    <source>
        <dbReference type="SAM" id="MobiDB-lite"/>
    </source>
</evidence>
<evidence type="ECO:0000259" key="8">
    <source>
        <dbReference type="PROSITE" id="PS50898"/>
    </source>
</evidence>
<evidence type="ECO:0008006" key="11">
    <source>
        <dbReference type="Google" id="ProtNLM"/>
    </source>
</evidence>
<dbReference type="InterPro" id="IPR036034">
    <property type="entry name" value="PDZ_sf"/>
</dbReference>
<dbReference type="InterPro" id="IPR003116">
    <property type="entry name" value="RBD_dom"/>
</dbReference>
<dbReference type="Gene3D" id="2.30.42.10">
    <property type="match status" value="1"/>
</dbReference>
<feature type="region of interest" description="Disordered" evidence="5">
    <location>
        <begin position="984"/>
        <end position="1016"/>
    </location>
</feature>
<dbReference type="PRINTS" id="PR01301">
    <property type="entry name" value="RGSPROTEIN"/>
</dbReference>
<feature type="region of interest" description="Disordered" evidence="5">
    <location>
        <begin position="1312"/>
        <end position="1573"/>
    </location>
</feature>
<organism evidence="9 10">
    <name type="scientific">Alosa alosa</name>
    <name type="common">allis shad</name>
    <dbReference type="NCBI Taxonomy" id="278164"/>
    <lineage>
        <taxon>Eukaryota</taxon>
        <taxon>Metazoa</taxon>
        <taxon>Chordata</taxon>
        <taxon>Craniata</taxon>
        <taxon>Vertebrata</taxon>
        <taxon>Euteleostomi</taxon>
        <taxon>Actinopterygii</taxon>
        <taxon>Neopterygii</taxon>
        <taxon>Teleostei</taxon>
        <taxon>Clupei</taxon>
        <taxon>Clupeiformes</taxon>
        <taxon>Clupeoidei</taxon>
        <taxon>Clupeidae</taxon>
        <taxon>Alosa</taxon>
    </lineage>
</organism>
<proteinExistence type="predicted"/>
<dbReference type="GO" id="GO:0005634">
    <property type="term" value="C:nucleus"/>
    <property type="evidence" value="ECO:0007669"/>
    <property type="project" value="TreeGrafter"/>
</dbReference>
<dbReference type="GO" id="GO:0008277">
    <property type="term" value="P:regulation of G protein-coupled receptor signaling pathway"/>
    <property type="evidence" value="ECO:0007669"/>
    <property type="project" value="TreeGrafter"/>
</dbReference>
<feature type="region of interest" description="Disordered" evidence="5">
    <location>
        <begin position="473"/>
        <end position="548"/>
    </location>
</feature>
<feature type="compositionally biased region" description="Basic and acidic residues" evidence="5">
    <location>
        <begin position="668"/>
        <end position="688"/>
    </location>
</feature>
<protein>
    <recommendedName>
        <fullName evidence="11">Regulator of G-protein signaling 12</fullName>
    </recommendedName>
</protein>
<feature type="region of interest" description="Disordered" evidence="5">
    <location>
        <begin position="1177"/>
        <end position="1222"/>
    </location>
</feature>
<dbReference type="InterPro" id="IPR046995">
    <property type="entry name" value="RGS10/12/14-like"/>
</dbReference>